<dbReference type="SUPFAM" id="SSF48452">
    <property type="entry name" value="TPR-like"/>
    <property type="match status" value="1"/>
</dbReference>
<dbReference type="InterPro" id="IPR019412">
    <property type="entry name" value="IML2/TPR_39"/>
</dbReference>
<dbReference type="OrthoDB" id="43460at2759"/>
<evidence type="ECO:0000256" key="1">
    <source>
        <dbReference type="SAM" id="Coils"/>
    </source>
</evidence>
<protein>
    <submittedName>
        <fullName evidence="3">Uncharacterized protein</fullName>
    </submittedName>
</protein>
<dbReference type="PANTHER" id="PTHR31859:SF1">
    <property type="entry name" value="TETRATRICOPEPTIDE REPEAT PROTEIN 39C"/>
    <property type="match status" value="1"/>
</dbReference>
<proteinExistence type="predicted"/>
<dbReference type="GO" id="GO:0005829">
    <property type="term" value="C:cytosol"/>
    <property type="evidence" value="ECO:0007669"/>
    <property type="project" value="TreeGrafter"/>
</dbReference>
<keyword evidence="1" id="KW-0175">Coiled coil</keyword>
<dbReference type="AlphaFoldDB" id="A0A0D7B9T5"/>
<reference evidence="3 4" key="1">
    <citation type="journal article" date="2015" name="Fungal Genet. Biol.">
        <title>Evolution of novel wood decay mechanisms in Agaricales revealed by the genome sequences of Fistulina hepatica and Cylindrobasidium torrendii.</title>
        <authorList>
            <person name="Floudas D."/>
            <person name="Held B.W."/>
            <person name="Riley R."/>
            <person name="Nagy L.G."/>
            <person name="Koehler G."/>
            <person name="Ransdell A.S."/>
            <person name="Younus H."/>
            <person name="Chow J."/>
            <person name="Chiniquy J."/>
            <person name="Lipzen A."/>
            <person name="Tritt A."/>
            <person name="Sun H."/>
            <person name="Haridas S."/>
            <person name="LaButti K."/>
            <person name="Ohm R.A."/>
            <person name="Kues U."/>
            <person name="Blanchette R.A."/>
            <person name="Grigoriev I.V."/>
            <person name="Minto R.E."/>
            <person name="Hibbett D.S."/>
        </authorList>
    </citation>
    <scope>NUCLEOTIDE SEQUENCE [LARGE SCALE GENOMIC DNA]</scope>
    <source>
        <strain evidence="3 4">FP15055 ss-10</strain>
    </source>
</reference>
<feature type="coiled-coil region" evidence="1">
    <location>
        <begin position="533"/>
        <end position="560"/>
    </location>
</feature>
<name>A0A0D7B9T5_9AGAR</name>
<organism evidence="3 4">
    <name type="scientific">Cylindrobasidium torrendii FP15055 ss-10</name>
    <dbReference type="NCBI Taxonomy" id="1314674"/>
    <lineage>
        <taxon>Eukaryota</taxon>
        <taxon>Fungi</taxon>
        <taxon>Dikarya</taxon>
        <taxon>Basidiomycota</taxon>
        <taxon>Agaricomycotina</taxon>
        <taxon>Agaricomycetes</taxon>
        <taxon>Agaricomycetidae</taxon>
        <taxon>Agaricales</taxon>
        <taxon>Marasmiineae</taxon>
        <taxon>Physalacriaceae</taxon>
        <taxon>Cylindrobasidium</taxon>
    </lineage>
</organism>
<feature type="region of interest" description="Disordered" evidence="2">
    <location>
        <begin position="1"/>
        <end position="31"/>
    </location>
</feature>
<accession>A0A0D7B9T5</accession>
<dbReference type="GO" id="GO:0005634">
    <property type="term" value="C:nucleus"/>
    <property type="evidence" value="ECO:0007669"/>
    <property type="project" value="TreeGrafter"/>
</dbReference>
<dbReference type="Pfam" id="PF10300">
    <property type="entry name" value="Iml2-TPR_39"/>
    <property type="match status" value="1"/>
</dbReference>
<evidence type="ECO:0000313" key="3">
    <source>
        <dbReference type="EMBL" id="KIY67272.1"/>
    </source>
</evidence>
<dbReference type="PANTHER" id="PTHR31859">
    <property type="entry name" value="TETRATRICOPEPTIDE REPEAT PROTEIN 39 FAMILY MEMBER"/>
    <property type="match status" value="1"/>
</dbReference>
<dbReference type="Proteomes" id="UP000054007">
    <property type="component" value="Unassembled WGS sequence"/>
</dbReference>
<sequence>MDDTHMTNEGNSIASEQRRDVGSETPPAIAPTYSREKALQDLPPMVYAMELFLASYMVRCEKFCEKADPTRTRLYLTTGHGLVQTIKSFMTYADEDILSAMEHTKTGALVANEHRKKSGITSRLSGLTSSLTSAFTGGEGSDIAWIRSMTAVERHAELMYAENLAEKAMLGVLYSGDWLAFIKEALNMRAAIHIYRSLFRFLQIADAAWQASHPNEKEDPSLDAHFRSGIYLGYGTSTLILSLLPSKLQSVVELFGYHASRADGLEVLERAGGWGGKSADDETSPPLVDKDAEGVRRPICDMVLLSFHLVISSFTTVGVSIPKAFRLIKYYTDRFPRGVFFLFARGRMALLQSRPADAIELHRTALQVLTEMEDEPSESQIEEKEAHNQFTRLAAISYWESANAYLALYDVDKSNEQWRHLHERGGWSKAVYAYGYAATAWELNRGKDDEQSKAETAKAVALLKTVPDLRQKIAGKSIPLEKLVARKARKFTLQGTSLWSTCPSRPHCHSENYLTLPALEIGYWFLAISHAPMDVLGRMLKDVEATLKELEAESAAQKRQGYWDDICLARFLEGVCLRYVAFPVSDVNADPVTPSEKSIPGADAAKRAEASFKSVFEHGTKVQYDHYVVYYAHYELGRLLACQNRTKEAGEQFELVLSGKYLEVGPSGRKGRYSLENALHMKARAATEVLGK</sequence>
<dbReference type="EMBL" id="KN880530">
    <property type="protein sequence ID" value="KIY67272.1"/>
    <property type="molecule type" value="Genomic_DNA"/>
</dbReference>
<gene>
    <name evidence="3" type="ORF">CYLTODRAFT_397404</name>
</gene>
<dbReference type="InterPro" id="IPR011990">
    <property type="entry name" value="TPR-like_helical_dom_sf"/>
</dbReference>
<keyword evidence="4" id="KW-1185">Reference proteome</keyword>
<evidence type="ECO:0000313" key="4">
    <source>
        <dbReference type="Proteomes" id="UP000054007"/>
    </source>
</evidence>
<evidence type="ECO:0000256" key="2">
    <source>
        <dbReference type="SAM" id="MobiDB-lite"/>
    </source>
</evidence>
<dbReference type="GO" id="GO:0005741">
    <property type="term" value="C:mitochondrial outer membrane"/>
    <property type="evidence" value="ECO:0007669"/>
    <property type="project" value="TreeGrafter"/>
</dbReference>